<keyword evidence="4" id="KW-1185">Reference proteome</keyword>
<dbReference type="EMBL" id="CP126648">
    <property type="protein sequence ID" value="WJZ81412.1"/>
    <property type="molecule type" value="Genomic_DNA"/>
</dbReference>
<dbReference type="Gene3D" id="3.90.730.10">
    <property type="entry name" value="Ribonuclease T2-like"/>
    <property type="match status" value="1"/>
</dbReference>
<sequence length="133" mass="14758">MQNNWPTLACPSGNGTKFWAHEWNKHGTCSESVLSQHQYFKAALGLKKDVDLLQILEKAGIKPNGESYCLKKTKKAIKDAVGFTPWIQCNVAPSGNRQLYQVYVCVDTSGKNFIQCPVMPKGKCGSSIEFPSF</sequence>
<dbReference type="InterPro" id="IPR001568">
    <property type="entry name" value="RNase_T2-like"/>
</dbReference>
<dbReference type="PANTHER" id="PTHR11240:SF72">
    <property type="entry name" value="RIBONUCLEASE 1"/>
    <property type="match status" value="1"/>
</dbReference>
<name>A0ABY9BFK8_VITVI</name>
<dbReference type="PROSITE" id="PS00531">
    <property type="entry name" value="RNASE_T2_2"/>
    <property type="match status" value="1"/>
</dbReference>
<evidence type="ECO:0000313" key="3">
    <source>
        <dbReference type="EMBL" id="WJZ81412.1"/>
    </source>
</evidence>
<dbReference type="PANTHER" id="PTHR11240">
    <property type="entry name" value="RIBONUCLEASE T2"/>
    <property type="match status" value="1"/>
</dbReference>
<accession>A0ABY9BFK8</accession>
<gene>
    <name evidence="3" type="ORF">VitviT2T_001257</name>
</gene>
<protein>
    <submittedName>
        <fullName evidence="3">Uncharacterized protein</fullName>
    </submittedName>
</protein>
<evidence type="ECO:0000256" key="1">
    <source>
        <dbReference type="ARBA" id="ARBA00007469"/>
    </source>
</evidence>
<dbReference type="InterPro" id="IPR033130">
    <property type="entry name" value="RNase_T2_His_AS_2"/>
</dbReference>
<dbReference type="Proteomes" id="UP001227230">
    <property type="component" value="Chromosome 1"/>
</dbReference>
<proteinExistence type="inferred from homology"/>
<evidence type="ECO:0000256" key="2">
    <source>
        <dbReference type="RuleBase" id="RU004328"/>
    </source>
</evidence>
<evidence type="ECO:0000313" key="4">
    <source>
        <dbReference type="Proteomes" id="UP001227230"/>
    </source>
</evidence>
<organism evidence="3 4">
    <name type="scientific">Vitis vinifera</name>
    <name type="common">Grape</name>
    <dbReference type="NCBI Taxonomy" id="29760"/>
    <lineage>
        <taxon>Eukaryota</taxon>
        <taxon>Viridiplantae</taxon>
        <taxon>Streptophyta</taxon>
        <taxon>Embryophyta</taxon>
        <taxon>Tracheophyta</taxon>
        <taxon>Spermatophyta</taxon>
        <taxon>Magnoliopsida</taxon>
        <taxon>eudicotyledons</taxon>
        <taxon>Gunneridae</taxon>
        <taxon>Pentapetalae</taxon>
        <taxon>rosids</taxon>
        <taxon>Vitales</taxon>
        <taxon>Vitaceae</taxon>
        <taxon>Viteae</taxon>
        <taxon>Vitis</taxon>
    </lineage>
</organism>
<dbReference type="InterPro" id="IPR036430">
    <property type="entry name" value="RNase_T2-like_sf"/>
</dbReference>
<dbReference type="Pfam" id="PF00445">
    <property type="entry name" value="Ribonuclease_T2"/>
    <property type="match status" value="1"/>
</dbReference>
<reference evidence="3 4" key="1">
    <citation type="journal article" date="2023" name="Hortic Res">
        <title>The complete reference genome for grapevine (Vitis vinifera L.) genetics and breeding.</title>
        <authorList>
            <person name="Shi X."/>
            <person name="Cao S."/>
            <person name="Wang X."/>
            <person name="Huang S."/>
            <person name="Wang Y."/>
            <person name="Liu Z."/>
            <person name="Liu W."/>
            <person name="Leng X."/>
            <person name="Peng Y."/>
            <person name="Wang N."/>
            <person name="Wang Y."/>
            <person name="Ma Z."/>
            <person name="Xu X."/>
            <person name="Zhang F."/>
            <person name="Xue H."/>
            <person name="Zhong H."/>
            <person name="Wang Y."/>
            <person name="Zhang K."/>
            <person name="Velt A."/>
            <person name="Avia K."/>
            <person name="Holtgrawe D."/>
            <person name="Grimplet J."/>
            <person name="Matus J.T."/>
            <person name="Ware D."/>
            <person name="Wu X."/>
            <person name="Wang H."/>
            <person name="Liu C."/>
            <person name="Fang Y."/>
            <person name="Rustenholz C."/>
            <person name="Cheng Z."/>
            <person name="Xiao H."/>
            <person name="Zhou Y."/>
        </authorList>
    </citation>
    <scope>NUCLEOTIDE SEQUENCE [LARGE SCALE GENOMIC DNA]</scope>
    <source>
        <strain evidence="4">cv. Pinot noir / PN40024</strain>
        <tissue evidence="3">Leaf</tissue>
    </source>
</reference>
<dbReference type="SUPFAM" id="SSF55895">
    <property type="entry name" value="Ribonuclease Rh-like"/>
    <property type="match status" value="1"/>
</dbReference>
<comment type="similarity">
    <text evidence="1 2">Belongs to the RNase T2 family.</text>
</comment>